<accession>A0ABX0YLN2</accession>
<gene>
    <name evidence="1" type="ORF">HBH25_18730</name>
</gene>
<organism evidence="1 2">
    <name type="scientific">Pseudomonas quercus</name>
    <dbReference type="NCBI Taxonomy" id="2722792"/>
    <lineage>
        <taxon>Bacteria</taxon>
        <taxon>Pseudomonadati</taxon>
        <taxon>Pseudomonadota</taxon>
        <taxon>Gammaproteobacteria</taxon>
        <taxon>Pseudomonadales</taxon>
        <taxon>Pseudomonadaceae</taxon>
        <taxon>Pseudomonas</taxon>
    </lineage>
</organism>
<dbReference type="EMBL" id="JAAVJI010000013">
    <property type="protein sequence ID" value="NJP02883.1"/>
    <property type="molecule type" value="Genomic_DNA"/>
</dbReference>
<reference evidence="1 2" key="1">
    <citation type="submission" date="2020-03" db="EMBL/GenBank/DDBJ databases">
        <authorList>
            <person name="Wang L."/>
            <person name="He N."/>
            <person name="Li Y."/>
            <person name="Fang Y."/>
            <person name="Zhang F."/>
        </authorList>
    </citation>
    <scope>NUCLEOTIDE SEQUENCE [LARGE SCALE GENOMIC DNA]</scope>
    <source>
        <strain evidence="2">hsmgli-8</strain>
    </source>
</reference>
<dbReference type="RefSeq" id="WP_168085456.1">
    <property type="nucleotide sequence ID" value="NZ_JAAVJI010000013.1"/>
</dbReference>
<evidence type="ECO:0000313" key="2">
    <source>
        <dbReference type="Proteomes" id="UP000746535"/>
    </source>
</evidence>
<dbReference type="InterPro" id="IPR037883">
    <property type="entry name" value="Knr4/Smi1-like_sf"/>
</dbReference>
<dbReference type="Gene3D" id="3.40.1580.10">
    <property type="entry name" value="SMI1/KNR4-like"/>
    <property type="match status" value="1"/>
</dbReference>
<dbReference type="Proteomes" id="UP000746535">
    <property type="component" value="Unassembled WGS sequence"/>
</dbReference>
<sequence>MEFIWTETRPPAKANAIESALLSLGVGEDSWLAEFWRLHDGAFLNDLVLIYSTADILEQNENYQIASDFPGYYLMGDDSGGRLLLVKKDCPEKFFIIDAGDPFIDESEGFLSFEALIESLITGTQDESDLGDIISLGAEHIGNSEVLFLKKNLGVSDSITNLKAKLNKRDEVVCRNVNLTKYRRVLEAYSKFIKFSNSAAGKNP</sequence>
<proteinExistence type="predicted"/>
<evidence type="ECO:0000313" key="1">
    <source>
        <dbReference type="EMBL" id="NJP02883.1"/>
    </source>
</evidence>
<protein>
    <submittedName>
        <fullName evidence="1">SMI1/KNR4 family protein</fullName>
    </submittedName>
</protein>
<name>A0ABX0YLN2_9PSED</name>
<comment type="caution">
    <text evidence="1">The sequence shown here is derived from an EMBL/GenBank/DDBJ whole genome shotgun (WGS) entry which is preliminary data.</text>
</comment>
<keyword evidence="2" id="KW-1185">Reference proteome</keyword>